<organism evidence="1 2">
    <name type="scientific">Dibothriocephalus latus</name>
    <name type="common">Fish tapeworm</name>
    <name type="synonym">Diphyllobothrium latum</name>
    <dbReference type="NCBI Taxonomy" id="60516"/>
    <lineage>
        <taxon>Eukaryota</taxon>
        <taxon>Metazoa</taxon>
        <taxon>Spiralia</taxon>
        <taxon>Lophotrochozoa</taxon>
        <taxon>Platyhelminthes</taxon>
        <taxon>Cestoda</taxon>
        <taxon>Eucestoda</taxon>
        <taxon>Diphyllobothriidea</taxon>
        <taxon>Diphyllobothriidae</taxon>
        <taxon>Dibothriocephalus</taxon>
    </lineage>
</organism>
<reference evidence="1 2" key="1">
    <citation type="submission" date="2018-11" db="EMBL/GenBank/DDBJ databases">
        <authorList>
            <consortium name="Pathogen Informatics"/>
        </authorList>
    </citation>
    <scope>NUCLEOTIDE SEQUENCE [LARGE SCALE GENOMIC DNA]</scope>
</reference>
<evidence type="ECO:0000313" key="2">
    <source>
        <dbReference type="Proteomes" id="UP000281553"/>
    </source>
</evidence>
<dbReference type="AlphaFoldDB" id="A0A3P7P092"/>
<dbReference type="OrthoDB" id="10268002at2759"/>
<dbReference type="PANTHER" id="PTHR23040">
    <property type="match status" value="1"/>
</dbReference>
<evidence type="ECO:0000313" key="1">
    <source>
        <dbReference type="EMBL" id="VDN14269.1"/>
    </source>
</evidence>
<gene>
    <name evidence="1" type="ORF">DILT_LOCUS10100</name>
</gene>
<keyword evidence="2" id="KW-1185">Reference proteome</keyword>
<sequence length="109" mass="12796">MFYHRGKELRPQFKPFELGIQKSEEAINNIVGELLERKTKNSAEVVALAGDAVRYLKVRSNFWRQQEPMYVRMQRTTDINPLKLKRACERRGMQAIQQIVQTLEDVTES</sequence>
<dbReference type="EMBL" id="UYRU01058759">
    <property type="protein sequence ID" value="VDN14269.1"/>
    <property type="molecule type" value="Genomic_DNA"/>
</dbReference>
<proteinExistence type="predicted"/>
<protein>
    <submittedName>
        <fullName evidence="1">Uncharacterized protein</fullName>
    </submittedName>
</protein>
<name>A0A3P7P092_DIBLA</name>
<dbReference type="Proteomes" id="UP000281553">
    <property type="component" value="Unassembled WGS sequence"/>
</dbReference>
<accession>A0A3P7P092</accession>
<dbReference type="InterPro" id="IPR040111">
    <property type="entry name" value="ODAD4"/>
</dbReference>